<evidence type="ECO:0000313" key="1">
    <source>
        <dbReference type="EMBL" id="GFS42565.1"/>
    </source>
</evidence>
<name>A0A7J0DU36_9ERIC</name>
<accession>A0A7J0DU36</accession>
<comment type="caution">
    <text evidence="1">The sequence shown here is derived from an EMBL/GenBank/DDBJ whole genome shotgun (WGS) entry which is preliminary data.</text>
</comment>
<dbReference type="OrthoDB" id="1738195at2759"/>
<dbReference type="EMBL" id="BJWL01000401">
    <property type="protein sequence ID" value="GFS42565.1"/>
    <property type="molecule type" value="Genomic_DNA"/>
</dbReference>
<evidence type="ECO:0000313" key="2">
    <source>
        <dbReference type="Proteomes" id="UP000585474"/>
    </source>
</evidence>
<sequence length="95" mass="11336">MKEVQLIEEEREVLEDVGRDLEAMVIEDLIHYELDKPRSDCFFLTSANLEERERTELIQFLIANIEVWIWTPYEVLGIDPNFIKHNLTVLPMFNK</sequence>
<dbReference type="AlphaFoldDB" id="A0A7J0DU36"/>
<dbReference type="Proteomes" id="UP000585474">
    <property type="component" value="Unassembled WGS sequence"/>
</dbReference>
<gene>
    <name evidence="1" type="ORF">Acr_00g0080600</name>
</gene>
<organism evidence="1 2">
    <name type="scientific">Actinidia rufa</name>
    <dbReference type="NCBI Taxonomy" id="165716"/>
    <lineage>
        <taxon>Eukaryota</taxon>
        <taxon>Viridiplantae</taxon>
        <taxon>Streptophyta</taxon>
        <taxon>Embryophyta</taxon>
        <taxon>Tracheophyta</taxon>
        <taxon>Spermatophyta</taxon>
        <taxon>Magnoliopsida</taxon>
        <taxon>eudicotyledons</taxon>
        <taxon>Gunneridae</taxon>
        <taxon>Pentapetalae</taxon>
        <taxon>asterids</taxon>
        <taxon>Ericales</taxon>
        <taxon>Actinidiaceae</taxon>
        <taxon>Actinidia</taxon>
    </lineage>
</organism>
<reference evidence="2" key="1">
    <citation type="submission" date="2019-07" db="EMBL/GenBank/DDBJ databases">
        <title>De Novo Assembly of kiwifruit Actinidia rufa.</title>
        <authorList>
            <person name="Sugita-Konishi S."/>
            <person name="Sato K."/>
            <person name="Mori E."/>
            <person name="Abe Y."/>
            <person name="Kisaki G."/>
            <person name="Hamano K."/>
            <person name="Suezawa K."/>
            <person name="Otani M."/>
            <person name="Fukuda T."/>
            <person name="Manabe T."/>
            <person name="Gomi K."/>
            <person name="Tabuchi M."/>
            <person name="Akimitsu K."/>
            <person name="Kataoka I."/>
        </authorList>
    </citation>
    <scope>NUCLEOTIDE SEQUENCE [LARGE SCALE GENOMIC DNA]</scope>
    <source>
        <strain evidence="2">cv. Fuchu</strain>
    </source>
</reference>
<proteinExistence type="predicted"/>
<protein>
    <submittedName>
        <fullName evidence="1">Uncharacterized protein</fullName>
    </submittedName>
</protein>
<keyword evidence="2" id="KW-1185">Reference proteome</keyword>